<dbReference type="Proteomes" id="UP000192596">
    <property type="component" value="Unassembled WGS sequence"/>
</dbReference>
<sequence>MRWAETQADLSLLASVASMSLKAHTRMEQSRRAIDKTSSRSAVRLRTNSVDNPPHRPPASASEDAVSTLRSSTATSIETRPSPSKRISSSQNSLRATSGPPSPFPESSSITPPFPFPTVYRNKPRLSASGSASPEHHRSSFSATAKAYAQSISEKFSSYGTSPPMKKGSGSPGNELALAMTPGGGSWTKSVSFASTTGTARGSVKSQKATQDDHEDEYDSDRTIDDTSYPPTPKSTGGLIVLKAKNVGAFADDISGAAAGTLLSASMAATAGAWTRHYAEHLRRDERCVEAADIDNVAQDDRLPPAHDSVTVIPAVREKRTTCNVCTCKITGLQQVCAKCQHVTHLQCLQTYMQALGGDTFECPSGCGCACQTVPFEEAVWEVAEPALEASNAKRKWSLTDPRIWRARMEGESW</sequence>
<dbReference type="PROSITE" id="PS50089">
    <property type="entry name" value="ZF_RING_2"/>
    <property type="match status" value="1"/>
</dbReference>
<dbReference type="InterPro" id="IPR049566">
    <property type="entry name" value="WDR59_RTC1-like_RING_Znf"/>
</dbReference>
<dbReference type="STRING" id="1507870.A0A1V8SSX5"/>
<keyword evidence="3" id="KW-0479">Metal-binding</keyword>
<dbReference type="Pfam" id="PF17120">
    <property type="entry name" value="zf-RING_16"/>
    <property type="match status" value="1"/>
</dbReference>
<feature type="compositionally biased region" description="Basic and acidic residues" evidence="4">
    <location>
        <begin position="27"/>
        <end position="38"/>
    </location>
</feature>
<dbReference type="GO" id="GO:0005774">
    <property type="term" value="C:vacuolar membrane"/>
    <property type="evidence" value="ECO:0007669"/>
    <property type="project" value="TreeGrafter"/>
</dbReference>
<keyword evidence="2" id="KW-0677">Repeat</keyword>
<dbReference type="EMBL" id="NAJO01000028">
    <property type="protein sequence ID" value="OQO02297.1"/>
    <property type="molecule type" value="Genomic_DNA"/>
</dbReference>
<feature type="domain" description="RING-type" evidence="5">
    <location>
        <begin position="323"/>
        <end position="364"/>
    </location>
</feature>
<organism evidence="6 7">
    <name type="scientific">Cryoendolithus antarcticus</name>
    <dbReference type="NCBI Taxonomy" id="1507870"/>
    <lineage>
        <taxon>Eukaryota</taxon>
        <taxon>Fungi</taxon>
        <taxon>Dikarya</taxon>
        <taxon>Ascomycota</taxon>
        <taxon>Pezizomycotina</taxon>
        <taxon>Dothideomycetes</taxon>
        <taxon>Dothideomycetidae</taxon>
        <taxon>Cladosporiales</taxon>
        <taxon>Cladosporiaceae</taxon>
        <taxon>Cryoendolithus</taxon>
    </lineage>
</organism>
<keyword evidence="7" id="KW-1185">Reference proteome</keyword>
<dbReference type="InterPro" id="IPR001841">
    <property type="entry name" value="Znf_RING"/>
</dbReference>
<evidence type="ECO:0000259" key="5">
    <source>
        <dbReference type="PROSITE" id="PS50089"/>
    </source>
</evidence>
<dbReference type="InterPro" id="IPR049567">
    <property type="entry name" value="WDR59-like"/>
</dbReference>
<keyword evidence="3" id="KW-0862">Zinc</keyword>
<feature type="region of interest" description="Disordered" evidence="4">
    <location>
        <begin position="157"/>
        <end position="182"/>
    </location>
</feature>
<gene>
    <name evidence="6" type="ORF">B0A48_11851</name>
</gene>
<evidence type="ECO:0000256" key="3">
    <source>
        <dbReference type="PROSITE-ProRule" id="PRU00175"/>
    </source>
</evidence>
<keyword evidence="1" id="KW-0853">WD repeat</keyword>
<feature type="compositionally biased region" description="Polar residues" evidence="4">
    <location>
        <begin position="198"/>
        <end position="209"/>
    </location>
</feature>
<evidence type="ECO:0000313" key="6">
    <source>
        <dbReference type="EMBL" id="OQO02297.1"/>
    </source>
</evidence>
<evidence type="ECO:0000313" key="7">
    <source>
        <dbReference type="Proteomes" id="UP000192596"/>
    </source>
</evidence>
<dbReference type="GO" id="GO:0034198">
    <property type="term" value="P:cellular response to amino acid starvation"/>
    <property type="evidence" value="ECO:0007669"/>
    <property type="project" value="TreeGrafter"/>
</dbReference>
<dbReference type="InParanoid" id="A0A1V8SSX5"/>
<dbReference type="OrthoDB" id="311712at2759"/>
<dbReference type="GO" id="GO:0035859">
    <property type="term" value="C:Seh1-associated complex"/>
    <property type="evidence" value="ECO:0007669"/>
    <property type="project" value="TreeGrafter"/>
</dbReference>
<feature type="region of interest" description="Disordered" evidence="4">
    <location>
        <begin position="27"/>
        <end position="144"/>
    </location>
</feature>
<accession>A0A1V8SSX5</accession>
<feature type="region of interest" description="Disordered" evidence="4">
    <location>
        <begin position="198"/>
        <end position="232"/>
    </location>
</feature>
<protein>
    <recommendedName>
        <fullName evidence="5">RING-type domain-containing protein</fullName>
    </recommendedName>
</protein>
<evidence type="ECO:0000256" key="1">
    <source>
        <dbReference type="ARBA" id="ARBA00022574"/>
    </source>
</evidence>
<dbReference type="GO" id="GO:1904263">
    <property type="term" value="P:positive regulation of TORC1 signaling"/>
    <property type="evidence" value="ECO:0007669"/>
    <property type="project" value="TreeGrafter"/>
</dbReference>
<dbReference type="GO" id="GO:0035591">
    <property type="term" value="F:signaling adaptor activity"/>
    <property type="evidence" value="ECO:0007669"/>
    <property type="project" value="TreeGrafter"/>
</dbReference>
<name>A0A1V8SSX5_9PEZI</name>
<dbReference type="PANTHER" id="PTHR46170:SF1">
    <property type="entry name" value="GATOR COMPLEX PROTEIN WDR59"/>
    <property type="match status" value="1"/>
</dbReference>
<dbReference type="AlphaFoldDB" id="A0A1V8SSX5"/>
<feature type="compositionally biased region" description="Polar residues" evidence="4">
    <location>
        <begin position="68"/>
        <end position="96"/>
    </location>
</feature>
<dbReference type="GO" id="GO:0008270">
    <property type="term" value="F:zinc ion binding"/>
    <property type="evidence" value="ECO:0007669"/>
    <property type="project" value="UniProtKB-KW"/>
</dbReference>
<keyword evidence="3" id="KW-0863">Zinc-finger</keyword>
<comment type="caution">
    <text evidence="6">The sequence shown here is derived from an EMBL/GenBank/DDBJ whole genome shotgun (WGS) entry which is preliminary data.</text>
</comment>
<reference evidence="7" key="1">
    <citation type="submission" date="2017-03" db="EMBL/GenBank/DDBJ databases">
        <title>Genomes of endolithic fungi from Antarctica.</title>
        <authorList>
            <person name="Coleine C."/>
            <person name="Masonjones S."/>
            <person name="Stajich J.E."/>
        </authorList>
    </citation>
    <scope>NUCLEOTIDE SEQUENCE [LARGE SCALE GENOMIC DNA]</scope>
    <source>
        <strain evidence="7">CCFEE 5527</strain>
    </source>
</reference>
<evidence type="ECO:0000256" key="2">
    <source>
        <dbReference type="ARBA" id="ARBA00022737"/>
    </source>
</evidence>
<dbReference type="PANTHER" id="PTHR46170">
    <property type="entry name" value="GATOR COMPLEX PROTEIN WDR59"/>
    <property type="match status" value="1"/>
</dbReference>
<evidence type="ECO:0000256" key="4">
    <source>
        <dbReference type="SAM" id="MobiDB-lite"/>
    </source>
</evidence>
<proteinExistence type="predicted"/>